<dbReference type="Gene3D" id="4.10.320.10">
    <property type="entry name" value="E3-binding domain"/>
    <property type="match status" value="1"/>
</dbReference>
<keyword evidence="8" id="KW-1185">Reference proteome</keyword>
<comment type="caution">
    <text evidence="7">The sequence shown here is derived from an EMBL/GenBank/DDBJ whole genome shotgun (WGS) entry which is preliminary data.</text>
</comment>
<dbReference type="GO" id="GO:0004742">
    <property type="term" value="F:dihydrolipoyllysine-residue acetyltransferase activity"/>
    <property type="evidence" value="ECO:0007669"/>
    <property type="project" value="UniProtKB-EC"/>
</dbReference>
<dbReference type="CDD" id="cd06849">
    <property type="entry name" value="lipoyl_domain"/>
    <property type="match status" value="1"/>
</dbReference>
<name>A0ABU0W2P3_9RHOB</name>
<dbReference type="InterPro" id="IPR036625">
    <property type="entry name" value="E3-bd_dom_sf"/>
</dbReference>
<dbReference type="Pfam" id="PF12697">
    <property type="entry name" value="Abhydrolase_6"/>
    <property type="match status" value="1"/>
</dbReference>
<dbReference type="InterPro" id="IPR000073">
    <property type="entry name" value="AB_hydrolase_1"/>
</dbReference>
<dbReference type="InterPro" id="IPR003016">
    <property type="entry name" value="2-oxoA_DH_lipoyl-BS"/>
</dbReference>
<evidence type="ECO:0000259" key="6">
    <source>
        <dbReference type="PROSITE" id="PS51826"/>
    </source>
</evidence>
<comment type="cofactor">
    <cofactor evidence="1">
        <name>(R)-lipoate</name>
        <dbReference type="ChEBI" id="CHEBI:83088"/>
    </cofactor>
</comment>
<dbReference type="Pfam" id="PF02817">
    <property type="entry name" value="E3_binding"/>
    <property type="match status" value="1"/>
</dbReference>
<evidence type="ECO:0000259" key="5">
    <source>
        <dbReference type="PROSITE" id="PS50968"/>
    </source>
</evidence>
<feature type="domain" description="Peripheral subunit-binding (PSBD)" evidence="6">
    <location>
        <begin position="123"/>
        <end position="160"/>
    </location>
</feature>
<dbReference type="PROSITE" id="PS51826">
    <property type="entry name" value="PSBD"/>
    <property type="match status" value="1"/>
</dbReference>
<evidence type="ECO:0000256" key="2">
    <source>
        <dbReference type="ARBA" id="ARBA00007317"/>
    </source>
</evidence>
<dbReference type="EC" id="2.3.1.12" evidence="7"/>
<accession>A0ABU0W2P3</accession>
<dbReference type="PROSITE" id="PS50968">
    <property type="entry name" value="BIOTINYL_LIPOYL"/>
    <property type="match status" value="1"/>
</dbReference>
<dbReference type="SUPFAM" id="SSF51230">
    <property type="entry name" value="Single hybrid motif"/>
    <property type="match status" value="1"/>
</dbReference>
<dbReference type="SUPFAM" id="SSF47005">
    <property type="entry name" value="Peripheral subunit-binding domain of 2-oxo acid dehydrogenase complex"/>
    <property type="match status" value="1"/>
</dbReference>
<dbReference type="Proteomes" id="UP001239680">
    <property type="component" value="Unassembled WGS sequence"/>
</dbReference>
<dbReference type="Gene3D" id="3.40.50.1820">
    <property type="entry name" value="alpha/beta hydrolase"/>
    <property type="match status" value="1"/>
</dbReference>
<dbReference type="InterPro" id="IPR004167">
    <property type="entry name" value="PSBD"/>
</dbReference>
<keyword evidence="7" id="KW-0808">Transferase</keyword>
<dbReference type="NCBIfam" id="NF011457">
    <property type="entry name" value="PRK14875.1"/>
    <property type="match status" value="1"/>
</dbReference>
<dbReference type="Gene3D" id="2.40.50.100">
    <property type="match status" value="1"/>
</dbReference>
<feature type="domain" description="Lipoyl-binding" evidence="5">
    <location>
        <begin position="2"/>
        <end position="76"/>
    </location>
</feature>
<evidence type="ECO:0000313" key="8">
    <source>
        <dbReference type="Proteomes" id="UP001239680"/>
    </source>
</evidence>
<reference evidence="7 8" key="1">
    <citation type="submission" date="2023-08" db="EMBL/GenBank/DDBJ databases">
        <title>Characterization of two Paracoccaceae strains isolated from Phycosphere and proposal of Xinfangfangia lacusdiani sp. nov.</title>
        <authorList>
            <person name="Deng Y."/>
            <person name="Zhang Y.Q."/>
        </authorList>
    </citation>
    <scope>NUCLEOTIDE SEQUENCE [LARGE SCALE GENOMIC DNA]</scope>
    <source>
        <strain evidence="7 8">CPCC 101601</strain>
    </source>
</reference>
<keyword evidence="3" id="KW-0450">Lipoyl</keyword>
<dbReference type="PROSITE" id="PS00189">
    <property type="entry name" value="LIPOYL"/>
    <property type="match status" value="1"/>
</dbReference>
<gene>
    <name evidence="7" type="ORF">Q9295_17885</name>
</gene>
<keyword evidence="7" id="KW-0012">Acyltransferase</keyword>
<dbReference type="PANTHER" id="PTHR23151:SF90">
    <property type="entry name" value="DIHYDROLIPOYLLYSINE-RESIDUE ACETYLTRANSFERASE COMPONENT OF PYRUVATE DEHYDROGENASE COMPLEX, MITOCHONDRIAL-RELATED"/>
    <property type="match status" value="1"/>
</dbReference>
<evidence type="ECO:0000313" key="7">
    <source>
        <dbReference type="EMBL" id="MDQ2068234.1"/>
    </source>
</evidence>
<feature type="region of interest" description="Disordered" evidence="4">
    <location>
        <begin position="109"/>
        <end position="128"/>
    </location>
</feature>
<dbReference type="InterPro" id="IPR000089">
    <property type="entry name" value="Biotin_lipoyl"/>
</dbReference>
<evidence type="ECO:0000256" key="4">
    <source>
        <dbReference type="SAM" id="MobiDB-lite"/>
    </source>
</evidence>
<dbReference type="InterPro" id="IPR011053">
    <property type="entry name" value="Single_hybrid_motif"/>
</dbReference>
<proteinExistence type="inferred from homology"/>
<dbReference type="InterPro" id="IPR045257">
    <property type="entry name" value="E2/Pdx1"/>
</dbReference>
<dbReference type="SUPFAM" id="SSF53474">
    <property type="entry name" value="alpha/beta-Hydrolases"/>
    <property type="match status" value="1"/>
</dbReference>
<dbReference type="EMBL" id="JAVDBT010000036">
    <property type="protein sequence ID" value="MDQ2068234.1"/>
    <property type="molecule type" value="Genomic_DNA"/>
</dbReference>
<dbReference type="Pfam" id="PF00364">
    <property type="entry name" value="Biotin_lipoyl"/>
    <property type="match status" value="1"/>
</dbReference>
<dbReference type="PANTHER" id="PTHR23151">
    <property type="entry name" value="DIHYDROLIPOAMIDE ACETYL/SUCCINYL-TRANSFERASE-RELATED"/>
    <property type="match status" value="1"/>
</dbReference>
<comment type="similarity">
    <text evidence="2">Belongs to the 2-oxoacid dehydrogenase family.</text>
</comment>
<organism evidence="7 8">
    <name type="scientific">Pseudogemmobacter lacusdianii</name>
    <dbReference type="NCBI Taxonomy" id="3069608"/>
    <lineage>
        <taxon>Bacteria</taxon>
        <taxon>Pseudomonadati</taxon>
        <taxon>Pseudomonadota</taxon>
        <taxon>Alphaproteobacteria</taxon>
        <taxon>Rhodobacterales</taxon>
        <taxon>Paracoccaceae</taxon>
        <taxon>Pseudogemmobacter</taxon>
    </lineage>
</organism>
<evidence type="ECO:0000256" key="1">
    <source>
        <dbReference type="ARBA" id="ARBA00001938"/>
    </source>
</evidence>
<evidence type="ECO:0000256" key="3">
    <source>
        <dbReference type="ARBA" id="ARBA00022823"/>
    </source>
</evidence>
<protein>
    <submittedName>
        <fullName evidence="7">Acetoin dehydrogenase dihydrolipoyllysine-residue acetyltransferase subunit</fullName>
        <ecNumber evidence="7">2.3.1.12</ecNumber>
    </submittedName>
</protein>
<sequence length="448" mass="46697">MPVPVLYPKVSLEMSSGKISRWLVAEGATVAAGDVIFEIENDKAAVEVEAPAAGVLRGLVAEGVEVEVGEPVARVVAPGEQDIAAPAAAPAAAPVAAAAAAPAPTAAAAPAAAPAQSQRPGPNPTPLARRIARENGISLNGVAGSGPRGRVQRSDVMAELARLAESPATPAPRRAAPVAALAAPRAAVARPVLGDEMLHGDWLRRGDGLPVVLLHGFSADLNNWRGMLAGARPEWPAFALDLPCHGRSPRVLPADLDGIAEMVEARLIAEGINSCLLAAHSFGGAVAARIAARGAVDVQGLCLFSPAGLYPSINEDFTHGILRATTAESLRPWLQELVHNPAVITPVFEQATAKAREDVDLTTAMQDFAAQFFADGTQCFSIRADLATLHQPVKVIFGREDKILPFASTKALPGHIGLHALEQCGHMPHIEESSLSLRLLSELWRSAL</sequence>
<dbReference type="RefSeq" id="WP_306681944.1">
    <property type="nucleotide sequence ID" value="NZ_JAVDBT010000036.1"/>
</dbReference>
<dbReference type="InterPro" id="IPR029058">
    <property type="entry name" value="AB_hydrolase_fold"/>
</dbReference>